<name>A0ABW8Q4M4_9NEIS</name>
<evidence type="ECO:0000256" key="7">
    <source>
        <dbReference type="ARBA" id="ARBA00023284"/>
    </source>
</evidence>
<dbReference type="InterPro" id="IPR050824">
    <property type="entry name" value="Thiol_disulfide_DsbA"/>
</dbReference>
<dbReference type="PROSITE" id="PS00194">
    <property type="entry name" value="THIOREDOXIN_1"/>
    <property type="match status" value="1"/>
</dbReference>
<evidence type="ECO:0000256" key="2">
    <source>
        <dbReference type="ARBA" id="ARBA00005791"/>
    </source>
</evidence>
<dbReference type="SUPFAM" id="SSF52833">
    <property type="entry name" value="Thioredoxin-like"/>
    <property type="match status" value="1"/>
</dbReference>
<dbReference type="PROSITE" id="PS51352">
    <property type="entry name" value="THIOREDOXIN_2"/>
    <property type="match status" value="1"/>
</dbReference>
<protein>
    <recommendedName>
        <fullName evidence="3">Thiol:disulfide interchange protein DsbA</fullName>
    </recommendedName>
</protein>
<dbReference type="InterPro" id="IPR001853">
    <property type="entry name" value="DSBA-like_thioredoxin_dom"/>
</dbReference>
<dbReference type="PANTHER" id="PTHR35891">
    <property type="entry name" value="THIOL:DISULFIDE INTERCHANGE PROTEIN DSBA"/>
    <property type="match status" value="1"/>
</dbReference>
<dbReference type="PROSITE" id="PS51257">
    <property type="entry name" value="PROKAR_LIPOPROTEIN"/>
    <property type="match status" value="1"/>
</dbReference>
<dbReference type="InterPro" id="IPR036249">
    <property type="entry name" value="Thioredoxin-like_sf"/>
</dbReference>
<reference evidence="10 11" key="1">
    <citation type="submission" date="2024-11" db="EMBL/GenBank/DDBJ databases">
        <authorList>
            <person name="Mikucki A.G."/>
            <person name="Kahler C.M."/>
        </authorList>
    </citation>
    <scope>NUCLEOTIDE SEQUENCE [LARGE SCALE GENOMIC DNA]</scope>
    <source>
        <strain evidence="10 11">EXNM717</strain>
    </source>
</reference>
<dbReference type="InterPro" id="IPR017937">
    <property type="entry name" value="Thioredoxin_CS"/>
</dbReference>
<dbReference type="Proteomes" id="UP001621964">
    <property type="component" value="Unassembled WGS sequence"/>
</dbReference>
<keyword evidence="5" id="KW-0574">Periplasm</keyword>
<evidence type="ECO:0000256" key="1">
    <source>
        <dbReference type="ARBA" id="ARBA00004418"/>
    </source>
</evidence>
<dbReference type="InterPro" id="IPR023205">
    <property type="entry name" value="DsbA/DsbL"/>
</dbReference>
<dbReference type="PANTHER" id="PTHR35891:SF3">
    <property type="entry name" value="THIOL:DISULFIDE INTERCHANGE PROTEIN DSBL"/>
    <property type="match status" value="1"/>
</dbReference>
<keyword evidence="6" id="KW-1015">Disulfide bond</keyword>
<evidence type="ECO:0000256" key="3">
    <source>
        <dbReference type="ARBA" id="ARBA00013831"/>
    </source>
</evidence>
<evidence type="ECO:0000256" key="5">
    <source>
        <dbReference type="ARBA" id="ARBA00022764"/>
    </source>
</evidence>
<accession>A0ABW8Q4M4</accession>
<dbReference type="Pfam" id="PF01323">
    <property type="entry name" value="DSBA"/>
    <property type="match status" value="1"/>
</dbReference>
<dbReference type="InterPro" id="IPR013766">
    <property type="entry name" value="Thioredoxin_domain"/>
</dbReference>
<comment type="similarity">
    <text evidence="2">Belongs to the thioredoxin family. DsbA subfamily.</text>
</comment>
<evidence type="ECO:0000313" key="11">
    <source>
        <dbReference type="Proteomes" id="UP001621964"/>
    </source>
</evidence>
<sequence length="236" mass="25722">MNLKKISLAALTLFALAACGGKTETSVPADGAQQSTSSAPVPAAVTSLVEGQNYTVLPVSIPQNQAGKIEVLEFFGYFCPHCQHLEPVLTEHVKTFKDDTYLRGEHVVWNAEMKPLARLAAAVDIAGEKAKADSLIFNAYINQKINLADADTVKKWLNEQTAFDGKKVLAAYESSESQARADQMEKLTNTYQITSTPAVIVGGKYAVKFADWQSGMQTVDLLIDKVREEQKTQPAK</sequence>
<evidence type="ECO:0000256" key="6">
    <source>
        <dbReference type="ARBA" id="ARBA00023157"/>
    </source>
</evidence>
<keyword evidence="4 8" id="KW-0732">Signal</keyword>
<dbReference type="RefSeq" id="WP_009175001.1">
    <property type="nucleotide sequence ID" value="NZ_JBJGEB010000008.1"/>
</dbReference>
<organism evidence="10 11">
    <name type="scientific">Neisseria oralis</name>
    <dbReference type="NCBI Taxonomy" id="1107316"/>
    <lineage>
        <taxon>Bacteria</taxon>
        <taxon>Pseudomonadati</taxon>
        <taxon>Pseudomonadota</taxon>
        <taxon>Betaproteobacteria</taxon>
        <taxon>Neisseriales</taxon>
        <taxon>Neisseriaceae</taxon>
        <taxon>Neisseria</taxon>
    </lineage>
</organism>
<evidence type="ECO:0000313" key="10">
    <source>
        <dbReference type="EMBL" id="MFK7642524.1"/>
    </source>
</evidence>
<evidence type="ECO:0000256" key="4">
    <source>
        <dbReference type="ARBA" id="ARBA00022729"/>
    </source>
</evidence>
<keyword evidence="7" id="KW-0676">Redox-active center</keyword>
<evidence type="ECO:0000256" key="8">
    <source>
        <dbReference type="SAM" id="SignalP"/>
    </source>
</evidence>
<dbReference type="CDD" id="cd03019">
    <property type="entry name" value="DsbA_DsbA"/>
    <property type="match status" value="1"/>
</dbReference>
<feature type="domain" description="Thioredoxin" evidence="9">
    <location>
        <begin position="35"/>
        <end position="186"/>
    </location>
</feature>
<dbReference type="EMBL" id="JBJGEB010000008">
    <property type="protein sequence ID" value="MFK7642524.1"/>
    <property type="molecule type" value="Genomic_DNA"/>
</dbReference>
<evidence type="ECO:0000259" key="9">
    <source>
        <dbReference type="PROSITE" id="PS51352"/>
    </source>
</evidence>
<dbReference type="Gene3D" id="3.40.30.10">
    <property type="entry name" value="Glutaredoxin"/>
    <property type="match status" value="1"/>
</dbReference>
<proteinExistence type="inferred from homology"/>
<feature type="chain" id="PRO_5046481471" description="Thiol:disulfide interchange protein DsbA" evidence="8">
    <location>
        <begin position="18"/>
        <end position="236"/>
    </location>
</feature>
<feature type="signal peptide" evidence="8">
    <location>
        <begin position="1"/>
        <end position="17"/>
    </location>
</feature>
<gene>
    <name evidence="10" type="ORF">ACI43T_08475</name>
</gene>
<comment type="caution">
    <text evidence="10">The sequence shown here is derived from an EMBL/GenBank/DDBJ whole genome shotgun (WGS) entry which is preliminary data.</text>
</comment>
<comment type="subcellular location">
    <subcellularLocation>
        <location evidence="1">Periplasm</location>
    </subcellularLocation>
</comment>
<keyword evidence="11" id="KW-1185">Reference proteome</keyword>